<keyword evidence="6" id="KW-1133">Transmembrane helix</keyword>
<dbReference type="PANTHER" id="PTHR48261:SF2">
    <property type="entry name" value="ACETYLGLUCOSAMINYLTRANSFERASE"/>
    <property type="match status" value="1"/>
</dbReference>
<dbReference type="AlphaFoldDB" id="A0A7S2NXK8"/>
<dbReference type="InterPro" id="IPR015338">
    <property type="entry name" value="GT64_dom"/>
</dbReference>
<evidence type="ECO:0000256" key="4">
    <source>
        <dbReference type="ARBA" id="ARBA00023157"/>
    </source>
</evidence>
<feature type="domain" description="Glycosyl transferase 64" evidence="7">
    <location>
        <begin position="99"/>
        <end position="351"/>
    </location>
</feature>
<evidence type="ECO:0000259" key="7">
    <source>
        <dbReference type="Pfam" id="PF09258"/>
    </source>
</evidence>
<dbReference type="SUPFAM" id="SSF53448">
    <property type="entry name" value="Nucleotide-diphospho-sugar transferases"/>
    <property type="match status" value="1"/>
</dbReference>
<name>A0A7S2NXK8_9STRA</name>
<evidence type="ECO:0000313" key="8">
    <source>
        <dbReference type="EMBL" id="CAD9563952.1"/>
    </source>
</evidence>
<feature type="transmembrane region" description="Helical" evidence="6">
    <location>
        <begin position="48"/>
        <end position="69"/>
    </location>
</feature>
<protein>
    <recommendedName>
        <fullName evidence="7">Glycosyl transferase 64 domain-containing protein</fullName>
    </recommendedName>
</protein>
<dbReference type="Pfam" id="PF09258">
    <property type="entry name" value="Glyco_transf_64"/>
    <property type="match status" value="1"/>
</dbReference>
<comment type="subcellular location">
    <subcellularLocation>
        <location evidence="1">Membrane</location>
    </subcellularLocation>
</comment>
<feature type="region of interest" description="Disordered" evidence="5">
    <location>
        <begin position="1"/>
        <end position="41"/>
    </location>
</feature>
<dbReference type="Gene3D" id="3.90.550.10">
    <property type="entry name" value="Spore Coat Polysaccharide Biosynthesis Protein SpsA, Chain A"/>
    <property type="match status" value="1"/>
</dbReference>
<sequence length="395" mass="44964">MLRKRTQPVPLEERKKIIGGDEEADDASSSKEGIEEGGATTPSCRQSLVICLIYLFCFFTVLSILDYTFCSYGGNKNHLSHSVNKLKQKKAEKDSNDQFAVVMNTYRRPDMLRQAVQHYGQKCGLESGIRQVFVVWAENQDPPLPQTLFDDARNVNIRGIQQGHNVDNRSDVHFIRVKDSLNSRFLPIDDLIGDAVFMVDDDIRISCRTLQESHNAWKANKDALVGYFPRTHALKSDIIVYHTWLSVYLSRKFSIILTKACFLHKKYMALYSSDEHPQAIRDYVDEKFNCEDIAMAMLVSNATKSSLNSVHMVYTEGAAYDSGIFGGISTGSGHFTSRTQCLTDLSRIYEKHGWGLPLYNVPLKNNSWLKHFPGYSWQIQPSGIFEWFPSADLFQ</sequence>
<dbReference type="EMBL" id="HBGY01006897">
    <property type="protein sequence ID" value="CAD9563952.1"/>
    <property type="molecule type" value="Transcribed_RNA"/>
</dbReference>
<reference evidence="8" key="1">
    <citation type="submission" date="2021-01" db="EMBL/GenBank/DDBJ databases">
        <authorList>
            <person name="Corre E."/>
            <person name="Pelletier E."/>
            <person name="Niang G."/>
            <person name="Scheremetjew M."/>
            <person name="Finn R."/>
            <person name="Kale V."/>
            <person name="Holt S."/>
            <person name="Cochrane G."/>
            <person name="Meng A."/>
            <person name="Brown T."/>
            <person name="Cohen L."/>
        </authorList>
    </citation>
    <scope>NUCLEOTIDE SEQUENCE</scope>
    <source>
        <strain evidence="8">B650</strain>
    </source>
</reference>
<dbReference type="InterPro" id="IPR004263">
    <property type="entry name" value="Exostosin"/>
</dbReference>
<evidence type="ECO:0000256" key="6">
    <source>
        <dbReference type="SAM" id="Phobius"/>
    </source>
</evidence>
<evidence type="ECO:0000256" key="5">
    <source>
        <dbReference type="SAM" id="MobiDB-lite"/>
    </source>
</evidence>
<dbReference type="PANTHER" id="PTHR48261">
    <property type="entry name" value="ACETYLGLUCOSAMINYLTRANSFERASE"/>
    <property type="match status" value="1"/>
</dbReference>
<evidence type="ECO:0000256" key="2">
    <source>
        <dbReference type="ARBA" id="ARBA00022679"/>
    </source>
</evidence>
<accession>A0A7S2NXK8</accession>
<evidence type="ECO:0000256" key="3">
    <source>
        <dbReference type="ARBA" id="ARBA00023136"/>
    </source>
</evidence>
<gene>
    <name evidence="8" type="ORF">LDAN0321_LOCUS4248</name>
</gene>
<organism evidence="8">
    <name type="scientific">Leptocylindrus danicus</name>
    <dbReference type="NCBI Taxonomy" id="163516"/>
    <lineage>
        <taxon>Eukaryota</taxon>
        <taxon>Sar</taxon>
        <taxon>Stramenopiles</taxon>
        <taxon>Ochrophyta</taxon>
        <taxon>Bacillariophyta</taxon>
        <taxon>Coscinodiscophyceae</taxon>
        <taxon>Chaetocerotophycidae</taxon>
        <taxon>Leptocylindrales</taxon>
        <taxon>Leptocylindraceae</taxon>
        <taxon>Leptocylindrus</taxon>
    </lineage>
</organism>
<dbReference type="GO" id="GO:0016020">
    <property type="term" value="C:membrane"/>
    <property type="evidence" value="ECO:0007669"/>
    <property type="project" value="UniProtKB-SubCell"/>
</dbReference>
<proteinExistence type="predicted"/>
<keyword evidence="2" id="KW-0808">Transferase</keyword>
<evidence type="ECO:0000256" key="1">
    <source>
        <dbReference type="ARBA" id="ARBA00004370"/>
    </source>
</evidence>
<dbReference type="GO" id="GO:0016757">
    <property type="term" value="F:glycosyltransferase activity"/>
    <property type="evidence" value="ECO:0007669"/>
    <property type="project" value="InterPro"/>
</dbReference>
<dbReference type="InterPro" id="IPR029044">
    <property type="entry name" value="Nucleotide-diphossugar_trans"/>
</dbReference>
<keyword evidence="3 6" id="KW-0472">Membrane</keyword>
<keyword evidence="4" id="KW-1015">Disulfide bond</keyword>
<keyword evidence="6" id="KW-0812">Transmembrane</keyword>